<dbReference type="Proteomes" id="UP001554567">
    <property type="component" value="Unassembled WGS sequence"/>
</dbReference>
<dbReference type="InterPro" id="IPR008962">
    <property type="entry name" value="PapD-like_sf"/>
</dbReference>
<dbReference type="InterPro" id="IPR050643">
    <property type="entry name" value="Periplasmic_pilus_chap"/>
</dbReference>
<dbReference type="InterPro" id="IPR016148">
    <property type="entry name" value="Pili_assmbl_chaperone_C"/>
</dbReference>
<dbReference type="EMBL" id="JBFKZN010000001">
    <property type="protein sequence ID" value="MEW5287613.1"/>
    <property type="molecule type" value="Genomic_DNA"/>
</dbReference>
<accession>A0ABV3MVN7</accession>
<comment type="subcellular location">
    <subcellularLocation>
        <location evidence="1">Periplasm</location>
    </subcellularLocation>
</comment>
<evidence type="ECO:0000256" key="5">
    <source>
        <dbReference type="ARBA" id="ARBA00023186"/>
    </source>
</evidence>
<evidence type="ECO:0000259" key="8">
    <source>
        <dbReference type="Pfam" id="PF02753"/>
    </source>
</evidence>
<evidence type="ECO:0000313" key="9">
    <source>
        <dbReference type="EMBL" id="MEW5287613.1"/>
    </source>
</evidence>
<keyword evidence="4" id="KW-0574">Periplasm</keyword>
<dbReference type="SUPFAM" id="SSF49354">
    <property type="entry name" value="PapD-like"/>
    <property type="match status" value="1"/>
</dbReference>
<dbReference type="Gene3D" id="2.60.40.10">
    <property type="entry name" value="Immunoglobulins"/>
    <property type="match status" value="2"/>
</dbReference>
<keyword evidence="5" id="KW-0143">Chaperone</keyword>
<gene>
    <name evidence="9" type="ORF">ABW286_00100</name>
</gene>
<evidence type="ECO:0000256" key="3">
    <source>
        <dbReference type="ARBA" id="ARBA00022729"/>
    </source>
</evidence>
<dbReference type="InterPro" id="IPR036316">
    <property type="entry name" value="Pili_assmbl_chap_C_dom_sf"/>
</dbReference>
<feature type="chain" id="PRO_5047419077" evidence="6">
    <location>
        <begin position="24"/>
        <end position="232"/>
    </location>
</feature>
<dbReference type="SUPFAM" id="SSF49584">
    <property type="entry name" value="Periplasmic chaperone C-domain"/>
    <property type="match status" value="1"/>
</dbReference>
<organism evidence="9 10">
    <name type="scientific">Erwinia papayae</name>
    <dbReference type="NCBI Taxonomy" id="206499"/>
    <lineage>
        <taxon>Bacteria</taxon>
        <taxon>Pseudomonadati</taxon>
        <taxon>Pseudomonadota</taxon>
        <taxon>Gammaproteobacteria</taxon>
        <taxon>Enterobacterales</taxon>
        <taxon>Erwiniaceae</taxon>
        <taxon>Erwinia</taxon>
    </lineage>
</organism>
<comment type="similarity">
    <text evidence="2">Belongs to the periplasmic pilus chaperone family.</text>
</comment>
<feature type="domain" description="Pili assembly chaperone C-terminal" evidence="8">
    <location>
        <begin position="169"/>
        <end position="225"/>
    </location>
</feature>
<dbReference type="Pfam" id="PF00345">
    <property type="entry name" value="PapD_N"/>
    <property type="match status" value="1"/>
</dbReference>
<protein>
    <submittedName>
        <fullName evidence="9">Molecular chaperone</fullName>
    </submittedName>
</protein>
<dbReference type="InterPro" id="IPR013783">
    <property type="entry name" value="Ig-like_fold"/>
</dbReference>
<evidence type="ECO:0000256" key="4">
    <source>
        <dbReference type="ARBA" id="ARBA00022764"/>
    </source>
</evidence>
<proteinExistence type="inferred from homology"/>
<dbReference type="InterPro" id="IPR001829">
    <property type="entry name" value="Pili_assmbl_chaperone_bac"/>
</dbReference>
<evidence type="ECO:0000259" key="7">
    <source>
        <dbReference type="Pfam" id="PF00345"/>
    </source>
</evidence>
<evidence type="ECO:0000256" key="2">
    <source>
        <dbReference type="ARBA" id="ARBA00007399"/>
    </source>
</evidence>
<dbReference type="PRINTS" id="PR00969">
    <property type="entry name" value="CHAPERONPILI"/>
</dbReference>
<dbReference type="Pfam" id="PF02753">
    <property type="entry name" value="PapD_C"/>
    <property type="match status" value="1"/>
</dbReference>
<dbReference type="InterPro" id="IPR016147">
    <property type="entry name" value="Pili_assmbl_chaperone_N"/>
</dbReference>
<reference evidence="9 10" key="1">
    <citation type="submission" date="2024-07" db="EMBL/GenBank/DDBJ databases">
        <authorList>
            <person name="Dulla G.F.J."/>
            <person name="Delorm J.G."/>
        </authorList>
    </citation>
    <scope>NUCLEOTIDE SEQUENCE [LARGE SCALE GENOMIC DNA]</scope>
    <source>
        <strain evidence="9 10">JGD 233</strain>
    </source>
</reference>
<feature type="domain" description="Pili assembly chaperone N-terminal" evidence="7">
    <location>
        <begin position="25"/>
        <end position="146"/>
    </location>
</feature>
<evidence type="ECO:0000313" key="10">
    <source>
        <dbReference type="Proteomes" id="UP001554567"/>
    </source>
</evidence>
<evidence type="ECO:0000256" key="6">
    <source>
        <dbReference type="SAM" id="SignalP"/>
    </source>
</evidence>
<dbReference type="RefSeq" id="WP_367166370.1">
    <property type="nucleotide sequence ID" value="NZ_JBFKZN010000001.1"/>
</dbReference>
<sequence length="232" mass="25150">MKFFNPESAICTALLLSSFCCHASGLTLGATRLIYSEGAKEATVPLSNGSEKVPYLIQSWVSDLDGKSENIPFITTPPVFKLLQNKVTAVRVVNVSDVAQPLPQDRESVWLLNVRAIPAVEKQANPARMTVSTQNIIKLIYRPKGLTAKAAGNAWSQQQVSTGSGFITVTNPTPYVVTLTRMNINGENIDKPGLVMPFATKRIETSVKNPSAISFSIIDDYGGISPKKNINL</sequence>
<keyword evidence="10" id="KW-1185">Reference proteome</keyword>
<dbReference type="PANTHER" id="PTHR30251">
    <property type="entry name" value="PILUS ASSEMBLY CHAPERONE"/>
    <property type="match status" value="1"/>
</dbReference>
<comment type="caution">
    <text evidence="9">The sequence shown here is derived from an EMBL/GenBank/DDBJ whole genome shotgun (WGS) entry which is preliminary data.</text>
</comment>
<name>A0ABV3MVN7_9GAMM</name>
<dbReference type="PANTHER" id="PTHR30251:SF0">
    <property type="entry name" value="FIMBRIAL CHAPERONE PROTEIN ELFD-RELATED"/>
    <property type="match status" value="1"/>
</dbReference>
<evidence type="ECO:0000256" key="1">
    <source>
        <dbReference type="ARBA" id="ARBA00004418"/>
    </source>
</evidence>
<keyword evidence="3 6" id="KW-0732">Signal</keyword>
<feature type="signal peptide" evidence="6">
    <location>
        <begin position="1"/>
        <end position="23"/>
    </location>
</feature>